<protein>
    <recommendedName>
        <fullName evidence="3">ESX-1 secretion-associated protein</fullName>
    </recommendedName>
</protein>
<proteinExistence type="predicted"/>
<sequence>MQVEPARLVELAASSEHVLDAMRSDWSLALDELSGACGALGDNPGTVNLSASYADALADAGEVVTSLADALEMGIAGLVDAAQDAVRADDTVAAELDRASRALDEGPFWSTPGCGGR</sequence>
<organism evidence="1 2">
    <name type="scientific">Nocardioides ganghwensis</name>
    <dbReference type="NCBI Taxonomy" id="252230"/>
    <lineage>
        <taxon>Bacteria</taxon>
        <taxon>Bacillati</taxon>
        <taxon>Actinomycetota</taxon>
        <taxon>Actinomycetes</taxon>
        <taxon>Propionibacteriales</taxon>
        <taxon>Nocardioidaceae</taxon>
        <taxon>Nocardioides</taxon>
    </lineage>
</organism>
<accession>A0A4Q2S5Z9</accession>
<evidence type="ECO:0008006" key="3">
    <source>
        <dbReference type="Google" id="ProtNLM"/>
    </source>
</evidence>
<gene>
    <name evidence="1" type="ORF">EUA07_19625</name>
</gene>
<dbReference type="Proteomes" id="UP000293291">
    <property type="component" value="Unassembled WGS sequence"/>
</dbReference>
<reference evidence="1 2" key="1">
    <citation type="submission" date="2019-01" db="EMBL/GenBank/DDBJ databases">
        <title>Novel species of Nocardioides.</title>
        <authorList>
            <person name="Liu Q."/>
            <person name="Xin Y.-H."/>
        </authorList>
    </citation>
    <scope>NUCLEOTIDE SEQUENCE [LARGE SCALE GENOMIC DNA]</scope>
    <source>
        <strain evidence="1 2">CGMCC 4.6875</strain>
    </source>
</reference>
<comment type="caution">
    <text evidence="1">The sequence shown here is derived from an EMBL/GenBank/DDBJ whole genome shotgun (WGS) entry which is preliminary data.</text>
</comment>
<dbReference type="AlphaFoldDB" id="A0A4Q2S5Z9"/>
<dbReference type="RefSeq" id="WP_129456875.1">
    <property type="nucleotide sequence ID" value="NZ_JACXYX010000024.1"/>
</dbReference>
<dbReference type="OrthoDB" id="3786233at2"/>
<evidence type="ECO:0000313" key="1">
    <source>
        <dbReference type="EMBL" id="RYB97559.1"/>
    </source>
</evidence>
<dbReference type="EMBL" id="SDWU01000028">
    <property type="protein sequence ID" value="RYB97559.1"/>
    <property type="molecule type" value="Genomic_DNA"/>
</dbReference>
<evidence type="ECO:0000313" key="2">
    <source>
        <dbReference type="Proteomes" id="UP000293291"/>
    </source>
</evidence>
<keyword evidence="2" id="KW-1185">Reference proteome</keyword>
<name>A0A4Q2S5Z9_9ACTN</name>